<sequence length="111" mass="12631">MFSDPFKLFDMMTHHGLLMITGACRHESWGGEVIYPQYLSVTQQVQEYQKQSVGCRKKKRLEAVRLFGVFHDFSCVAEQVTDILDPVLEIARMQKASAGDQGMHVGNHWTG</sequence>
<dbReference type="PROSITE" id="PS51257">
    <property type="entry name" value="PROKAR_LIPOPROTEIN"/>
    <property type="match status" value="1"/>
</dbReference>
<dbReference type="InParanoid" id="K1QA37"/>
<gene>
    <name evidence="1" type="ORF">CGI_10013670</name>
</gene>
<evidence type="ECO:0000313" key="1">
    <source>
        <dbReference type="EMBL" id="EKC18336.1"/>
    </source>
</evidence>
<accession>K1QA37</accession>
<protein>
    <submittedName>
        <fullName evidence="1">Uncharacterized protein</fullName>
    </submittedName>
</protein>
<organism evidence="1">
    <name type="scientific">Magallana gigas</name>
    <name type="common">Pacific oyster</name>
    <name type="synonym">Crassostrea gigas</name>
    <dbReference type="NCBI Taxonomy" id="29159"/>
    <lineage>
        <taxon>Eukaryota</taxon>
        <taxon>Metazoa</taxon>
        <taxon>Spiralia</taxon>
        <taxon>Lophotrochozoa</taxon>
        <taxon>Mollusca</taxon>
        <taxon>Bivalvia</taxon>
        <taxon>Autobranchia</taxon>
        <taxon>Pteriomorphia</taxon>
        <taxon>Ostreida</taxon>
        <taxon>Ostreoidea</taxon>
        <taxon>Ostreidae</taxon>
        <taxon>Magallana</taxon>
    </lineage>
</organism>
<dbReference type="EMBL" id="JH817423">
    <property type="protein sequence ID" value="EKC18336.1"/>
    <property type="molecule type" value="Genomic_DNA"/>
</dbReference>
<dbReference type="AlphaFoldDB" id="K1QA37"/>
<name>K1QA37_MAGGI</name>
<proteinExistence type="predicted"/>
<reference evidence="1" key="1">
    <citation type="journal article" date="2012" name="Nature">
        <title>The oyster genome reveals stress adaptation and complexity of shell formation.</title>
        <authorList>
            <person name="Zhang G."/>
            <person name="Fang X."/>
            <person name="Guo X."/>
            <person name="Li L."/>
            <person name="Luo R."/>
            <person name="Xu F."/>
            <person name="Yang P."/>
            <person name="Zhang L."/>
            <person name="Wang X."/>
            <person name="Qi H."/>
            <person name="Xiong Z."/>
            <person name="Que H."/>
            <person name="Xie Y."/>
            <person name="Holland P.W."/>
            <person name="Paps J."/>
            <person name="Zhu Y."/>
            <person name="Wu F."/>
            <person name="Chen Y."/>
            <person name="Wang J."/>
            <person name="Peng C."/>
            <person name="Meng J."/>
            <person name="Yang L."/>
            <person name="Liu J."/>
            <person name="Wen B."/>
            <person name="Zhang N."/>
            <person name="Huang Z."/>
            <person name="Zhu Q."/>
            <person name="Feng Y."/>
            <person name="Mount A."/>
            <person name="Hedgecock D."/>
            <person name="Xu Z."/>
            <person name="Liu Y."/>
            <person name="Domazet-Loso T."/>
            <person name="Du Y."/>
            <person name="Sun X."/>
            <person name="Zhang S."/>
            <person name="Liu B."/>
            <person name="Cheng P."/>
            <person name="Jiang X."/>
            <person name="Li J."/>
            <person name="Fan D."/>
            <person name="Wang W."/>
            <person name="Fu W."/>
            <person name="Wang T."/>
            <person name="Wang B."/>
            <person name="Zhang J."/>
            <person name="Peng Z."/>
            <person name="Li Y."/>
            <person name="Li N."/>
            <person name="Wang J."/>
            <person name="Chen M."/>
            <person name="He Y."/>
            <person name="Tan F."/>
            <person name="Song X."/>
            <person name="Zheng Q."/>
            <person name="Huang R."/>
            <person name="Yang H."/>
            <person name="Du X."/>
            <person name="Chen L."/>
            <person name="Yang M."/>
            <person name="Gaffney P.M."/>
            <person name="Wang S."/>
            <person name="Luo L."/>
            <person name="She Z."/>
            <person name="Ming Y."/>
            <person name="Huang W."/>
            <person name="Zhang S."/>
            <person name="Huang B."/>
            <person name="Zhang Y."/>
            <person name="Qu T."/>
            <person name="Ni P."/>
            <person name="Miao G."/>
            <person name="Wang J."/>
            <person name="Wang Q."/>
            <person name="Steinberg C.E."/>
            <person name="Wang H."/>
            <person name="Li N."/>
            <person name="Qian L."/>
            <person name="Zhang G."/>
            <person name="Li Y."/>
            <person name="Yang H."/>
            <person name="Liu X."/>
            <person name="Wang J."/>
            <person name="Yin Y."/>
            <person name="Wang J."/>
        </authorList>
    </citation>
    <scope>NUCLEOTIDE SEQUENCE [LARGE SCALE GENOMIC DNA]</scope>
    <source>
        <strain evidence="1">05x7-T-G4-1.051#20</strain>
    </source>
</reference>
<dbReference type="HOGENOM" id="CLU_2160819_0_0_1"/>